<dbReference type="AlphaFoldDB" id="A0A839RXC9"/>
<dbReference type="Gene3D" id="3.30.1490.20">
    <property type="entry name" value="ATP-grasp fold, A domain"/>
    <property type="match status" value="1"/>
</dbReference>
<name>A0A839RXC9_9PSEU</name>
<proteinExistence type="predicted"/>
<evidence type="ECO:0000259" key="1">
    <source>
        <dbReference type="Pfam" id="PF00391"/>
    </source>
</evidence>
<dbReference type="Gene3D" id="3.30.470.20">
    <property type="entry name" value="ATP-grasp fold, B domain"/>
    <property type="match status" value="1"/>
</dbReference>
<dbReference type="PANTHER" id="PTHR43615:SF1">
    <property type="entry name" value="PPDK_N DOMAIN-CONTAINING PROTEIN"/>
    <property type="match status" value="1"/>
</dbReference>
<dbReference type="InterPro" id="IPR013815">
    <property type="entry name" value="ATP_grasp_subdomain_1"/>
</dbReference>
<dbReference type="InterPro" id="IPR008279">
    <property type="entry name" value="PEP-util_enz_mobile_dom"/>
</dbReference>
<dbReference type="Gene3D" id="3.50.30.10">
    <property type="entry name" value="Phosphohistidine domain"/>
    <property type="match status" value="1"/>
</dbReference>
<evidence type="ECO:0000259" key="2">
    <source>
        <dbReference type="Pfam" id="PF01326"/>
    </source>
</evidence>
<protein>
    <submittedName>
        <fullName evidence="3">Pyruvate,water dikinase</fullName>
        <ecNumber evidence="3">2.7.9.2</ecNumber>
    </submittedName>
</protein>
<keyword evidence="3" id="KW-0670">Pyruvate</keyword>
<dbReference type="GO" id="GO:0005524">
    <property type="term" value="F:ATP binding"/>
    <property type="evidence" value="ECO:0007669"/>
    <property type="project" value="InterPro"/>
</dbReference>
<dbReference type="Proteomes" id="UP000550714">
    <property type="component" value="Unassembled WGS sequence"/>
</dbReference>
<dbReference type="EMBL" id="JACHWU010000001">
    <property type="protein sequence ID" value="MBB3050421.1"/>
    <property type="molecule type" value="Genomic_DNA"/>
</dbReference>
<dbReference type="InterPro" id="IPR036637">
    <property type="entry name" value="Phosphohistidine_dom_sf"/>
</dbReference>
<reference evidence="3 4" key="1">
    <citation type="submission" date="2020-08" db="EMBL/GenBank/DDBJ databases">
        <title>Genomic Encyclopedia of Type Strains, Phase III (KMG-III): the genomes of soil and plant-associated and newly described type strains.</title>
        <authorList>
            <person name="Whitman W."/>
        </authorList>
    </citation>
    <scope>NUCLEOTIDE SEQUENCE [LARGE SCALE GENOMIC DNA]</scope>
    <source>
        <strain evidence="3 4">CECT 8577</strain>
    </source>
</reference>
<accession>A0A839RXC9</accession>
<gene>
    <name evidence="3" type="ORF">FHS23_001416</name>
</gene>
<keyword evidence="3" id="KW-0808">Transferase</keyword>
<evidence type="ECO:0000313" key="4">
    <source>
        <dbReference type="Proteomes" id="UP000550714"/>
    </source>
</evidence>
<dbReference type="SUPFAM" id="SSF56059">
    <property type="entry name" value="Glutathione synthetase ATP-binding domain-like"/>
    <property type="match status" value="1"/>
</dbReference>
<dbReference type="SUPFAM" id="SSF52009">
    <property type="entry name" value="Phosphohistidine domain"/>
    <property type="match status" value="1"/>
</dbReference>
<keyword evidence="3" id="KW-0418">Kinase</keyword>
<comment type="caution">
    <text evidence="3">The sequence shown here is derived from an EMBL/GenBank/DDBJ whole genome shotgun (WGS) entry which is preliminary data.</text>
</comment>
<feature type="domain" description="Pyruvate phosphate dikinase AMP/ATP-binding" evidence="2">
    <location>
        <begin position="62"/>
        <end position="291"/>
    </location>
</feature>
<feature type="domain" description="PEP-utilising enzyme mobile" evidence="1">
    <location>
        <begin position="791"/>
        <end position="862"/>
    </location>
</feature>
<dbReference type="Pfam" id="PF01326">
    <property type="entry name" value="PPDK_N"/>
    <property type="match status" value="1"/>
</dbReference>
<dbReference type="Pfam" id="PF00391">
    <property type="entry name" value="PEP-utilizers"/>
    <property type="match status" value="1"/>
</dbReference>
<dbReference type="GO" id="GO:0008986">
    <property type="term" value="F:pyruvate, water dikinase activity"/>
    <property type="evidence" value="ECO:0007669"/>
    <property type="project" value="UniProtKB-EC"/>
</dbReference>
<dbReference type="RefSeq" id="WP_183649581.1">
    <property type="nucleotide sequence ID" value="NZ_JACHWU010000001.1"/>
</dbReference>
<evidence type="ECO:0000313" key="3">
    <source>
        <dbReference type="EMBL" id="MBB3050421.1"/>
    </source>
</evidence>
<keyword evidence="4" id="KW-1185">Reference proteome</keyword>
<dbReference type="EC" id="2.7.9.2" evidence="3"/>
<dbReference type="PANTHER" id="PTHR43615">
    <property type="entry name" value="PHOSPHOENOLPYRUVATE SYNTHASE-RELATED"/>
    <property type="match status" value="1"/>
</dbReference>
<sequence>MTTEINTQAPADIEGIVRLGEGSRLPDPAAQLGGKGLRLDALAARGFPVPPGFCLTSGLLEGGKLTDTAAEALVQAYRELGSPTVAVRSSAANEDQGAASAAGVYETVLGVRDETELVEAARTCLESATSERSRSYHGDSGEVGMAVVVQHLVDANASGVLFTVDPVTGDRRHLVAEACWGAGEGLVQGRVHTDEFRLDAETGAVADRTVRNKSHKVVVSPGSGPEVVDVPKSKQDKPCLTKSQLAELGRIARTIRDDEQGDVDIEFCCTADTVWVLQSRPVTAVGGRQEEALSPYQSRVPDTVRDGTMWSRMDIGEIFNGIMTPMGLSFSRYYQENVHIDCVRSTGIAELGHSDVHMGYLGGYVYLNISYTAHMLQQAPPQRDQSLFTERFRSEQTAEQPYENPFGQFPGGMPLWRGSAYWVASTLREMATMHARARSLTASRHREYERARGEDLTALSRAELGDRLRHALDYFHRTHVGYMPYYFNAIGFYRILDNLCGSWLNGASAAEVVDGVKSNMSALRTVRTAGDLAELARVAAGLPEVKNVVTTLPGSEARSALETTAEGKAFLEQHVEPFMREHGTRGSQEMELSHPRWVDDWTYVMSMLSNYLSQPGLLDTVEHHVQNRMEPDDVLSSLSRPRAAALRQVIKGYATFSRLREVTRMPMVTAIWMVRRVVVEAARRAVESGLLASQDEVWYLDFDRLRQYLAGELSQEEFFSAKDVAAGRELHEARLQAPEPPLTIIGTWDGRDQSKRRDRTADVLEGFGTSAGRATGTARVVTDMHAQSGEFQAGEILVTTFTDASWTPLFAMAAGVVTDTGSMLSHSSIVARELKIPSVVNTHYGTTAIATGDVVRIDGTTGVVEILERRSEAAE</sequence>
<dbReference type="InterPro" id="IPR051549">
    <property type="entry name" value="PEP_Utilizing_Enz"/>
</dbReference>
<dbReference type="InterPro" id="IPR002192">
    <property type="entry name" value="PPDK_AMP/ATP-bd"/>
</dbReference>
<organism evidence="3 4">
    <name type="scientific">Prauserella isguenensis</name>
    <dbReference type="NCBI Taxonomy" id="1470180"/>
    <lineage>
        <taxon>Bacteria</taxon>
        <taxon>Bacillati</taxon>
        <taxon>Actinomycetota</taxon>
        <taxon>Actinomycetes</taxon>
        <taxon>Pseudonocardiales</taxon>
        <taxon>Pseudonocardiaceae</taxon>
        <taxon>Prauserella</taxon>
    </lineage>
</organism>